<organism evidence="3">
    <name type="scientific">marine sediment metagenome</name>
    <dbReference type="NCBI Taxonomy" id="412755"/>
    <lineage>
        <taxon>unclassified sequences</taxon>
        <taxon>metagenomes</taxon>
        <taxon>ecological metagenomes</taxon>
    </lineage>
</organism>
<dbReference type="SUPFAM" id="SSF55347">
    <property type="entry name" value="Glyceraldehyde-3-phosphate dehydrogenase-like, C-terminal domain"/>
    <property type="match status" value="1"/>
</dbReference>
<name>A0A0F8Y9C0_9ZZZZ</name>
<dbReference type="Gene3D" id="3.30.360.10">
    <property type="entry name" value="Dihydrodipicolinate Reductase, domain 2"/>
    <property type="match status" value="1"/>
</dbReference>
<gene>
    <name evidence="3" type="ORF">LCGC14_2848430</name>
</gene>
<dbReference type="InterPro" id="IPR055170">
    <property type="entry name" value="GFO_IDH_MocA-like_dom"/>
</dbReference>
<dbReference type="AlphaFoldDB" id="A0A0F8Y9C0"/>
<comment type="caution">
    <text evidence="3">The sequence shown here is derived from an EMBL/GenBank/DDBJ whole genome shotgun (WGS) entry which is preliminary data.</text>
</comment>
<evidence type="ECO:0000259" key="2">
    <source>
        <dbReference type="Pfam" id="PF22725"/>
    </source>
</evidence>
<dbReference type="EMBL" id="LAZR01054710">
    <property type="protein sequence ID" value="KKK77953.1"/>
    <property type="molecule type" value="Genomic_DNA"/>
</dbReference>
<dbReference type="Pfam" id="PF22725">
    <property type="entry name" value="GFO_IDH_MocA_C3"/>
    <property type="match status" value="1"/>
</dbReference>
<proteinExistence type="predicted"/>
<dbReference type="PANTHER" id="PTHR42840:SF3">
    <property type="entry name" value="BINDING ROSSMANN FOLD OXIDOREDUCTASE, PUTATIVE (AFU_ORTHOLOGUE AFUA_2G10240)-RELATED"/>
    <property type="match status" value="1"/>
</dbReference>
<evidence type="ECO:0000313" key="3">
    <source>
        <dbReference type="EMBL" id="KKK77953.1"/>
    </source>
</evidence>
<sequence>VRIVRAGRRNNVRIAVGPGGRFQPQHVVARQTVEAGRIGRPIAVRISHNHGTIDVFGPTDWYRDKAEGGPELSLGWYVIDVLRSIVPRPVQRVFAEHGNFTSPDSPFMDQGKIVLRFDDETIGSCDMYFSNRFGFPTWDLEVIGTDGAIRTHVGHGDDGVPRALLWTSEGPEQLDVPEGDNWTADTAAWVRAFAGDASPPIDAEEALAITEICLACRQSANTGQPVTL</sequence>
<evidence type="ECO:0000256" key="1">
    <source>
        <dbReference type="ARBA" id="ARBA00023002"/>
    </source>
</evidence>
<dbReference type="GO" id="GO:0016491">
    <property type="term" value="F:oxidoreductase activity"/>
    <property type="evidence" value="ECO:0007669"/>
    <property type="project" value="UniProtKB-KW"/>
</dbReference>
<reference evidence="3" key="1">
    <citation type="journal article" date="2015" name="Nature">
        <title>Complex archaea that bridge the gap between prokaryotes and eukaryotes.</title>
        <authorList>
            <person name="Spang A."/>
            <person name="Saw J.H."/>
            <person name="Jorgensen S.L."/>
            <person name="Zaremba-Niedzwiedzka K."/>
            <person name="Martijn J."/>
            <person name="Lind A.E."/>
            <person name="van Eijk R."/>
            <person name="Schleper C."/>
            <person name="Guy L."/>
            <person name="Ettema T.J."/>
        </authorList>
    </citation>
    <scope>NUCLEOTIDE SEQUENCE</scope>
</reference>
<feature type="domain" description="GFO/IDH/MocA-like oxidoreductase" evidence="2">
    <location>
        <begin position="29"/>
        <end position="150"/>
    </location>
</feature>
<accession>A0A0F8Y9C0</accession>
<protein>
    <recommendedName>
        <fullName evidence="2">GFO/IDH/MocA-like oxidoreductase domain-containing protein</fullName>
    </recommendedName>
</protein>
<dbReference type="PANTHER" id="PTHR42840">
    <property type="entry name" value="NAD(P)-BINDING ROSSMANN-FOLD SUPERFAMILY PROTEIN-RELATED"/>
    <property type="match status" value="1"/>
</dbReference>
<feature type="non-terminal residue" evidence="3">
    <location>
        <position position="1"/>
    </location>
</feature>
<keyword evidence="1" id="KW-0560">Oxidoreductase</keyword>